<dbReference type="InterPro" id="IPR009711">
    <property type="entry name" value="UPF0473"/>
</dbReference>
<dbReference type="Proteomes" id="UP000029518">
    <property type="component" value="Chromosome"/>
</dbReference>
<dbReference type="AlphaFoldDB" id="A0A089L6V9"/>
<dbReference type="EMBL" id="CP009285">
    <property type="protein sequence ID" value="AIQ57226.1"/>
    <property type="molecule type" value="Genomic_DNA"/>
</dbReference>
<keyword evidence="2" id="KW-1185">Reference proteome</keyword>
<organism evidence="1 2">
    <name type="scientific">Paenibacillus borealis</name>
    <dbReference type="NCBI Taxonomy" id="160799"/>
    <lineage>
        <taxon>Bacteria</taxon>
        <taxon>Bacillati</taxon>
        <taxon>Bacillota</taxon>
        <taxon>Bacilli</taxon>
        <taxon>Bacillales</taxon>
        <taxon>Paenibacillaceae</taxon>
        <taxon>Paenibacillus</taxon>
    </lineage>
</organism>
<protein>
    <recommendedName>
        <fullName evidence="3">DUF1292 domain-containing protein</fullName>
    </recommendedName>
</protein>
<dbReference type="KEGG" id="pbd:PBOR_10005"/>
<dbReference type="Pfam" id="PF06949">
    <property type="entry name" value="DUF1292"/>
    <property type="match status" value="1"/>
</dbReference>
<sequence>MTDFSADQAVWTSKLKEVYGETVELEDEQGKSSVYDIIAEFAVGDRAYAVLAGSGRAAEQEILRIVVSPDGLPELESIMDDEEWEDVSELYDELTFPAEDTE</sequence>
<dbReference type="OrthoDB" id="2990381at2"/>
<dbReference type="RefSeq" id="WP_039295631.1">
    <property type="nucleotide sequence ID" value="NZ_CP009285.1"/>
</dbReference>
<evidence type="ECO:0000313" key="1">
    <source>
        <dbReference type="EMBL" id="AIQ57226.1"/>
    </source>
</evidence>
<dbReference type="HOGENOM" id="CLU_146610_7_0_9"/>
<gene>
    <name evidence="1" type="ORF">PBOR_10005</name>
</gene>
<name>A0A089L6V9_PAEBO</name>
<evidence type="ECO:0008006" key="3">
    <source>
        <dbReference type="Google" id="ProtNLM"/>
    </source>
</evidence>
<evidence type="ECO:0000313" key="2">
    <source>
        <dbReference type="Proteomes" id="UP000029518"/>
    </source>
</evidence>
<accession>A0A089L6V9</accession>
<proteinExistence type="predicted"/>
<reference evidence="1" key="1">
    <citation type="submission" date="2014-08" db="EMBL/GenBank/DDBJ databases">
        <title>Comparative genomics of the Paenibacillus odorifer group.</title>
        <authorList>
            <person name="den Bakker H.C."/>
            <person name="Tsai Y.-C.Y.-C."/>
            <person name="Martin N."/>
            <person name="Korlach J."/>
            <person name="Wiedmann M."/>
        </authorList>
    </citation>
    <scope>NUCLEOTIDE SEQUENCE [LARGE SCALE GENOMIC DNA]</scope>
    <source>
        <strain evidence="1">DSM 13188</strain>
    </source>
</reference>